<sequence length="66" mass="7450">MSVAQGARAIGVSQQTLERNLLPPSNERFSPASVETRVAVRKYTKGEIKLDDWFERPETDEEGDDQ</sequence>
<comment type="caution">
    <text evidence="1">The sequence shown here is derived from an EMBL/GenBank/DDBJ whole genome shotgun (WGS) entry which is preliminary data.</text>
</comment>
<dbReference type="RefSeq" id="WP_272743708.1">
    <property type="nucleotide sequence ID" value="NZ_JAQQKV010000001.1"/>
</dbReference>
<keyword evidence="2" id="KW-1185">Reference proteome</keyword>
<evidence type="ECO:0000313" key="2">
    <source>
        <dbReference type="Proteomes" id="UP001218579"/>
    </source>
</evidence>
<evidence type="ECO:0008006" key="3">
    <source>
        <dbReference type="Google" id="ProtNLM"/>
    </source>
</evidence>
<proteinExistence type="predicted"/>
<reference evidence="1 2" key="1">
    <citation type="submission" date="2023-01" db="EMBL/GenBank/DDBJ databases">
        <title>Novel species of the genus Asticcacaulis isolated from rivers.</title>
        <authorList>
            <person name="Lu H."/>
        </authorList>
    </citation>
    <scope>NUCLEOTIDE SEQUENCE [LARGE SCALE GENOMIC DNA]</scope>
    <source>
        <strain evidence="1 2">LKC15W</strain>
    </source>
</reference>
<gene>
    <name evidence="1" type="ORF">PQU98_04620</name>
</gene>
<evidence type="ECO:0000313" key="1">
    <source>
        <dbReference type="EMBL" id="MDC7675401.1"/>
    </source>
</evidence>
<organism evidence="1 2">
    <name type="scientific">Asticcacaulis machinosus</name>
    <dbReference type="NCBI Taxonomy" id="2984211"/>
    <lineage>
        <taxon>Bacteria</taxon>
        <taxon>Pseudomonadati</taxon>
        <taxon>Pseudomonadota</taxon>
        <taxon>Alphaproteobacteria</taxon>
        <taxon>Caulobacterales</taxon>
        <taxon>Caulobacteraceae</taxon>
        <taxon>Asticcacaulis</taxon>
    </lineage>
</organism>
<name>A0ABT5HH26_9CAUL</name>
<dbReference type="EMBL" id="JAQQKV010000001">
    <property type="protein sequence ID" value="MDC7675401.1"/>
    <property type="molecule type" value="Genomic_DNA"/>
</dbReference>
<dbReference type="Proteomes" id="UP001218579">
    <property type="component" value="Unassembled WGS sequence"/>
</dbReference>
<accession>A0ABT5HH26</accession>
<protein>
    <recommendedName>
        <fullName evidence="3">DNA-binding protein</fullName>
    </recommendedName>
</protein>